<keyword evidence="1" id="KW-0812">Transmembrane</keyword>
<keyword evidence="1" id="KW-1133">Transmembrane helix</keyword>
<proteinExistence type="predicted"/>
<evidence type="ECO:0000313" key="3">
    <source>
        <dbReference type="Proteomes" id="UP000319525"/>
    </source>
</evidence>
<organism evidence="2 3">
    <name type="scientific">Microbacterium testaceum</name>
    <name type="common">Aureobacterium testaceum</name>
    <name type="synonym">Brevibacterium testaceum</name>
    <dbReference type="NCBI Taxonomy" id="2033"/>
    <lineage>
        <taxon>Bacteria</taxon>
        <taxon>Bacillati</taxon>
        <taxon>Actinomycetota</taxon>
        <taxon>Actinomycetes</taxon>
        <taxon>Micrococcales</taxon>
        <taxon>Microbacteriaceae</taxon>
        <taxon>Microbacterium</taxon>
    </lineage>
</organism>
<gene>
    <name evidence="2" type="ORF">MTE01_16740</name>
</gene>
<evidence type="ECO:0000313" key="2">
    <source>
        <dbReference type="EMBL" id="GEB45729.1"/>
    </source>
</evidence>
<keyword evidence="1" id="KW-0472">Membrane</keyword>
<comment type="caution">
    <text evidence="2">The sequence shown here is derived from an EMBL/GenBank/DDBJ whole genome shotgun (WGS) entry which is preliminary data.</text>
</comment>
<dbReference type="Proteomes" id="UP000319525">
    <property type="component" value="Unassembled WGS sequence"/>
</dbReference>
<dbReference type="EMBL" id="BJML01000004">
    <property type="protein sequence ID" value="GEB45729.1"/>
    <property type="molecule type" value="Genomic_DNA"/>
</dbReference>
<dbReference type="AlphaFoldDB" id="A0A4Y3QLA6"/>
<reference evidence="2 3" key="1">
    <citation type="submission" date="2019-06" db="EMBL/GenBank/DDBJ databases">
        <title>Whole genome shotgun sequence of Microbacterium testaceum NBRC 12675.</title>
        <authorList>
            <person name="Hosoyama A."/>
            <person name="Uohara A."/>
            <person name="Ohji S."/>
            <person name="Ichikawa N."/>
        </authorList>
    </citation>
    <scope>NUCLEOTIDE SEQUENCE [LARGE SCALE GENOMIC DNA]</scope>
    <source>
        <strain evidence="2 3">NBRC 12675</strain>
    </source>
</reference>
<evidence type="ECO:0000256" key="1">
    <source>
        <dbReference type="SAM" id="Phobius"/>
    </source>
</evidence>
<sequence length="216" mass="23845">MGRAAEPNHVPGSPASGALWAEVEWVPAGERRRLKIVMAGTLGLMIVGIAVHLTGMVLARTGAGVPLMLVGIALVALALPVAVFVNSYRGITPGTPGPPQLFHLSPIKWEPQDIVTLEASRSRGRQFFVDHGKLRRQYKRMVFFFPQRPTSKHMGQQSLKSKKGQLYLYELEPLTPLGPQYQRGAALGIPHDVTVRVLNRQPLPLTARSRLRRRGR</sequence>
<feature type="transmembrane region" description="Helical" evidence="1">
    <location>
        <begin position="65"/>
        <end position="85"/>
    </location>
</feature>
<protein>
    <submittedName>
        <fullName evidence="2">Uncharacterized protein</fullName>
    </submittedName>
</protein>
<accession>A0A4Y3QLA6</accession>
<name>A0A4Y3QLA6_MICTE</name>
<feature type="transmembrane region" description="Helical" evidence="1">
    <location>
        <begin position="36"/>
        <end position="59"/>
    </location>
</feature>